<protein>
    <submittedName>
        <fullName evidence="1">Uncharacterized protein</fullName>
    </submittedName>
</protein>
<gene>
    <name evidence="1" type="ORF">OVA965_LOCUS27010</name>
    <name evidence="2" type="ORF">TMI583_LOCUS27753</name>
</gene>
<accession>A0A8S2EVA6</accession>
<organism evidence="1 3">
    <name type="scientific">Didymodactylos carnosus</name>
    <dbReference type="NCBI Taxonomy" id="1234261"/>
    <lineage>
        <taxon>Eukaryota</taxon>
        <taxon>Metazoa</taxon>
        <taxon>Spiralia</taxon>
        <taxon>Gnathifera</taxon>
        <taxon>Rotifera</taxon>
        <taxon>Eurotatoria</taxon>
        <taxon>Bdelloidea</taxon>
        <taxon>Philodinida</taxon>
        <taxon>Philodinidae</taxon>
        <taxon>Didymodactylos</taxon>
    </lineage>
</organism>
<proteinExistence type="predicted"/>
<name>A0A8S2EVA6_9BILA</name>
<reference evidence="1" key="1">
    <citation type="submission" date="2021-02" db="EMBL/GenBank/DDBJ databases">
        <authorList>
            <person name="Nowell W R."/>
        </authorList>
    </citation>
    <scope>NUCLEOTIDE SEQUENCE</scope>
</reference>
<dbReference type="EMBL" id="CAJOBA010039168">
    <property type="protein sequence ID" value="CAF4073151.1"/>
    <property type="molecule type" value="Genomic_DNA"/>
</dbReference>
<evidence type="ECO:0000313" key="1">
    <source>
        <dbReference type="EMBL" id="CAF1267178.1"/>
    </source>
</evidence>
<dbReference type="AlphaFoldDB" id="A0A8S2EVA6"/>
<comment type="caution">
    <text evidence="1">The sequence shown here is derived from an EMBL/GenBank/DDBJ whole genome shotgun (WGS) entry which is preliminary data.</text>
</comment>
<dbReference type="Proteomes" id="UP000677228">
    <property type="component" value="Unassembled WGS sequence"/>
</dbReference>
<evidence type="ECO:0000313" key="2">
    <source>
        <dbReference type="EMBL" id="CAF4073151.1"/>
    </source>
</evidence>
<sequence length="19" mass="1975">MTGGRGTNLQDLHGFGRGT</sequence>
<feature type="non-terminal residue" evidence="1">
    <location>
        <position position="19"/>
    </location>
</feature>
<evidence type="ECO:0000313" key="3">
    <source>
        <dbReference type="Proteomes" id="UP000677228"/>
    </source>
</evidence>
<dbReference type="Proteomes" id="UP000682733">
    <property type="component" value="Unassembled WGS sequence"/>
</dbReference>
<dbReference type="EMBL" id="CAJNOK010017609">
    <property type="protein sequence ID" value="CAF1267178.1"/>
    <property type="molecule type" value="Genomic_DNA"/>
</dbReference>